<organism evidence="1 2">
    <name type="scientific">Pelagomonas calceolata</name>
    <dbReference type="NCBI Taxonomy" id="35677"/>
    <lineage>
        <taxon>Eukaryota</taxon>
        <taxon>Sar</taxon>
        <taxon>Stramenopiles</taxon>
        <taxon>Ochrophyta</taxon>
        <taxon>Pelagophyceae</taxon>
        <taxon>Pelagomonadales</taxon>
        <taxon>Pelagomonadaceae</taxon>
        <taxon>Pelagomonas</taxon>
    </lineage>
</organism>
<evidence type="ECO:0000313" key="1">
    <source>
        <dbReference type="EMBL" id="CAH0377079.1"/>
    </source>
</evidence>
<proteinExistence type="predicted"/>
<comment type="caution">
    <text evidence="1">The sequence shown here is derived from an EMBL/GenBank/DDBJ whole genome shotgun (WGS) entry which is preliminary data.</text>
</comment>
<protein>
    <submittedName>
        <fullName evidence="1">Uncharacterized protein</fullName>
    </submittedName>
</protein>
<dbReference type="EMBL" id="CAKKNE010000005">
    <property type="protein sequence ID" value="CAH0377079.1"/>
    <property type="molecule type" value="Genomic_DNA"/>
</dbReference>
<dbReference type="AlphaFoldDB" id="A0A8J2SZI8"/>
<name>A0A8J2SZI8_9STRA</name>
<dbReference type="Proteomes" id="UP000789595">
    <property type="component" value="Unassembled WGS sequence"/>
</dbReference>
<sequence length="140" mass="15526">MCCDYYYVHLIPLKQLAARDRRNQGDLVPVFEDGIGVDAHILLVDGQRQLERVLAQQLEPRRDGLPQRRRLAALGQLRLPLVDAGGGLGRREEDDLHFYGARHRYGCARCVTICTAPRAATSAQALVEIGLCARAGGVRH</sequence>
<accession>A0A8J2SZI8</accession>
<keyword evidence="2" id="KW-1185">Reference proteome</keyword>
<reference evidence="1" key="1">
    <citation type="submission" date="2021-11" db="EMBL/GenBank/DDBJ databases">
        <authorList>
            <consortium name="Genoscope - CEA"/>
            <person name="William W."/>
        </authorList>
    </citation>
    <scope>NUCLEOTIDE SEQUENCE</scope>
</reference>
<gene>
    <name evidence="1" type="ORF">PECAL_5P16590</name>
</gene>
<evidence type="ECO:0000313" key="2">
    <source>
        <dbReference type="Proteomes" id="UP000789595"/>
    </source>
</evidence>